<organism evidence="2 3">
    <name type="scientific">Paxillus rubicundulus Ve08.2h10</name>
    <dbReference type="NCBI Taxonomy" id="930991"/>
    <lineage>
        <taxon>Eukaryota</taxon>
        <taxon>Fungi</taxon>
        <taxon>Dikarya</taxon>
        <taxon>Basidiomycota</taxon>
        <taxon>Agaricomycotina</taxon>
        <taxon>Agaricomycetes</taxon>
        <taxon>Agaricomycetidae</taxon>
        <taxon>Boletales</taxon>
        <taxon>Paxilineae</taxon>
        <taxon>Paxillaceae</taxon>
        <taxon>Paxillus</taxon>
    </lineage>
</organism>
<dbReference type="AlphaFoldDB" id="A0A0D0CX89"/>
<keyword evidence="1" id="KW-0472">Membrane</keyword>
<dbReference type="HOGENOM" id="CLU_2237440_0_0_1"/>
<dbReference type="STRING" id="930991.A0A0D0CX89"/>
<evidence type="ECO:0000313" key="3">
    <source>
        <dbReference type="Proteomes" id="UP000054538"/>
    </source>
</evidence>
<accession>A0A0D0CX89</accession>
<protein>
    <submittedName>
        <fullName evidence="2">Uncharacterized protein</fullName>
    </submittedName>
</protein>
<gene>
    <name evidence="2" type="ORF">PAXRUDRAFT_470707</name>
</gene>
<evidence type="ECO:0000256" key="1">
    <source>
        <dbReference type="SAM" id="Phobius"/>
    </source>
</evidence>
<dbReference type="InParanoid" id="A0A0D0CX89"/>
<feature type="transmembrane region" description="Helical" evidence="1">
    <location>
        <begin position="6"/>
        <end position="27"/>
    </location>
</feature>
<proteinExistence type="predicted"/>
<dbReference type="OrthoDB" id="77405at2759"/>
<reference evidence="2 3" key="1">
    <citation type="submission" date="2014-04" db="EMBL/GenBank/DDBJ databases">
        <authorList>
            <consortium name="DOE Joint Genome Institute"/>
            <person name="Kuo A."/>
            <person name="Kohler A."/>
            <person name="Jargeat P."/>
            <person name="Nagy L.G."/>
            <person name="Floudas D."/>
            <person name="Copeland A."/>
            <person name="Barry K.W."/>
            <person name="Cichocki N."/>
            <person name="Veneault-Fourrey C."/>
            <person name="LaButti K."/>
            <person name="Lindquist E.A."/>
            <person name="Lipzen A."/>
            <person name="Lundell T."/>
            <person name="Morin E."/>
            <person name="Murat C."/>
            <person name="Sun H."/>
            <person name="Tunlid A."/>
            <person name="Henrissat B."/>
            <person name="Grigoriev I.V."/>
            <person name="Hibbett D.S."/>
            <person name="Martin F."/>
            <person name="Nordberg H.P."/>
            <person name="Cantor M.N."/>
            <person name="Hua S.X."/>
        </authorList>
    </citation>
    <scope>NUCLEOTIDE SEQUENCE [LARGE SCALE GENOMIC DNA]</scope>
    <source>
        <strain evidence="2 3">Ve08.2h10</strain>
    </source>
</reference>
<dbReference type="EMBL" id="KN827878">
    <property type="protein sequence ID" value="KIK75766.1"/>
    <property type="molecule type" value="Genomic_DNA"/>
</dbReference>
<dbReference type="Proteomes" id="UP000054538">
    <property type="component" value="Unassembled WGS sequence"/>
</dbReference>
<keyword evidence="3" id="KW-1185">Reference proteome</keyword>
<evidence type="ECO:0000313" key="2">
    <source>
        <dbReference type="EMBL" id="KIK75766.1"/>
    </source>
</evidence>
<keyword evidence="1" id="KW-0812">Transmembrane</keyword>
<reference evidence="3" key="2">
    <citation type="submission" date="2015-01" db="EMBL/GenBank/DDBJ databases">
        <title>Evolutionary Origins and Diversification of the Mycorrhizal Mutualists.</title>
        <authorList>
            <consortium name="DOE Joint Genome Institute"/>
            <consortium name="Mycorrhizal Genomics Consortium"/>
            <person name="Kohler A."/>
            <person name="Kuo A."/>
            <person name="Nagy L.G."/>
            <person name="Floudas D."/>
            <person name="Copeland A."/>
            <person name="Barry K.W."/>
            <person name="Cichocki N."/>
            <person name="Veneault-Fourrey C."/>
            <person name="LaButti K."/>
            <person name="Lindquist E.A."/>
            <person name="Lipzen A."/>
            <person name="Lundell T."/>
            <person name="Morin E."/>
            <person name="Murat C."/>
            <person name="Riley R."/>
            <person name="Ohm R."/>
            <person name="Sun H."/>
            <person name="Tunlid A."/>
            <person name="Henrissat B."/>
            <person name="Grigoriev I.V."/>
            <person name="Hibbett D.S."/>
            <person name="Martin F."/>
        </authorList>
    </citation>
    <scope>NUCLEOTIDE SEQUENCE [LARGE SCALE GENOMIC DNA]</scope>
    <source>
        <strain evidence="3">Ve08.2h10</strain>
    </source>
</reference>
<keyword evidence="1" id="KW-1133">Transmembrane helix</keyword>
<name>A0A0D0CX89_9AGAM</name>
<sequence length="105" mass="11262">MPSTLVSSNICTYTLAIFFGSTLALFWKKTFFNNYQMYYFAVAAGFIAGEGPGGMVKAIFTTGGVSGAVYGTSISCPGGVYCGYIMVACVGNYNYWLSPHIRVVT</sequence>